<organism evidence="2 3">
    <name type="scientific">Thalassospira profundimaris</name>
    <dbReference type="NCBI Taxonomy" id="502049"/>
    <lineage>
        <taxon>Bacteria</taxon>
        <taxon>Pseudomonadati</taxon>
        <taxon>Pseudomonadota</taxon>
        <taxon>Alphaproteobacteria</taxon>
        <taxon>Rhodospirillales</taxon>
        <taxon>Thalassospiraceae</taxon>
        <taxon>Thalassospira</taxon>
    </lineage>
</organism>
<evidence type="ECO:0000313" key="2">
    <source>
        <dbReference type="EMBL" id="RCK44698.1"/>
    </source>
</evidence>
<dbReference type="OrthoDB" id="9811335at2"/>
<evidence type="ECO:0000313" key="3">
    <source>
        <dbReference type="Proteomes" id="UP000252255"/>
    </source>
</evidence>
<name>A0A367WTH7_9PROT</name>
<proteinExistence type="predicted"/>
<evidence type="ECO:0000256" key="1">
    <source>
        <dbReference type="SAM" id="SignalP"/>
    </source>
</evidence>
<dbReference type="Pfam" id="PF16105">
    <property type="entry name" value="DUF4823"/>
    <property type="match status" value="1"/>
</dbReference>
<sequence length="183" mass="20136">MKLRRLGILCSIAASLALGACSSKYRTDNHQLVQTVAPGSSFYVMQPADGTFGSTNYVGSGAMLTNEVYKQLIPFSSKVVKATSIETRDEAFQNAANLELEFLIDPQILHWEDRATEWSGRPDRITIHYQAYNVSDQKMLATSTLSASSKWATFGGDHPVDLLPVPTKQFLSSLLGKSMDLQN</sequence>
<dbReference type="InterPro" id="IPR032248">
    <property type="entry name" value="DUF4823"/>
</dbReference>
<dbReference type="AlphaFoldDB" id="A0A367WTH7"/>
<dbReference type="Proteomes" id="UP000252255">
    <property type="component" value="Unassembled WGS sequence"/>
</dbReference>
<dbReference type="PROSITE" id="PS51257">
    <property type="entry name" value="PROKAR_LIPOPROTEIN"/>
    <property type="match status" value="1"/>
</dbReference>
<reference evidence="2 3" key="1">
    <citation type="submission" date="2014-07" db="EMBL/GenBank/DDBJ databases">
        <title>Draft genome sequence of Thalassospira profundimaris PR54-5.</title>
        <authorList>
            <person name="Lai Q."/>
            <person name="Shao Z."/>
        </authorList>
    </citation>
    <scope>NUCLEOTIDE SEQUENCE [LARGE SCALE GENOMIC DNA]</scope>
    <source>
        <strain evidence="2 3">PR54-5</strain>
    </source>
</reference>
<keyword evidence="1" id="KW-0732">Signal</keyword>
<protein>
    <recommendedName>
        <fullName evidence="4">DUF4823 domain-containing protein</fullName>
    </recommendedName>
</protein>
<evidence type="ECO:0008006" key="4">
    <source>
        <dbReference type="Google" id="ProtNLM"/>
    </source>
</evidence>
<dbReference type="EMBL" id="JPWI01000009">
    <property type="protein sequence ID" value="RCK44698.1"/>
    <property type="molecule type" value="Genomic_DNA"/>
</dbReference>
<feature type="chain" id="PRO_5016637682" description="DUF4823 domain-containing protein" evidence="1">
    <location>
        <begin position="21"/>
        <end position="183"/>
    </location>
</feature>
<feature type="signal peptide" evidence="1">
    <location>
        <begin position="1"/>
        <end position="20"/>
    </location>
</feature>
<gene>
    <name evidence="2" type="ORF">TH30_15160</name>
</gene>
<comment type="caution">
    <text evidence="2">The sequence shown here is derived from an EMBL/GenBank/DDBJ whole genome shotgun (WGS) entry which is preliminary data.</text>
</comment>
<dbReference type="RefSeq" id="WP_114098854.1">
    <property type="nucleotide sequence ID" value="NZ_JPWI01000009.1"/>
</dbReference>
<accession>A0A367WTH7</accession>